<dbReference type="InterPro" id="IPR003661">
    <property type="entry name" value="HisK_dim/P_dom"/>
</dbReference>
<evidence type="ECO:0000256" key="3">
    <source>
        <dbReference type="ARBA" id="ARBA00012438"/>
    </source>
</evidence>
<proteinExistence type="predicted"/>
<dbReference type="FunFam" id="3.30.565.10:FF:000013">
    <property type="entry name" value="Two-component sensor histidine kinase"/>
    <property type="match status" value="1"/>
</dbReference>
<dbReference type="GO" id="GO:0005886">
    <property type="term" value="C:plasma membrane"/>
    <property type="evidence" value="ECO:0007669"/>
    <property type="project" value="TreeGrafter"/>
</dbReference>
<dbReference type="GO" id="GO:0005524">
    <property type="term" value="F:ATP binding"/>
    <property type="evidence" value="ECO:0007669"/>
    <property type="project" value="UniProtKB-KW"/>
</dbReference>
<comment type="catalytic activity">
    <reaction evidence="1">
        <text>ATP + protein L-histidine = ADP + protein N-phospho-L-histidine.</text>
        <dbReference type="EC" id="2.7.13.3"/>
    </reaction>
</comment>
<organism evidence="15 16">
    <name type="scientific">Melghirimyces algeriensis</name>
    <dbReference type="NCBI Taxonomy" id="910412"/>
    <lineage>
        <taxon>Bacteria</taxon>
        <taxon>Bacillati</taxon>
        <taxon>Bacillota</taxon>
        <taxon>Bacilli</taxon>
        <taxon>Bacillales</taxon>
        <taxon>Thermoactinomycetaceae</taxon>
        <taxon>Melghirimyces</taxon>
    </lineage>
</organism>
<dbReference type="SMART" id="SM00387">
    <property type="entry name" value="HATPase_c"/>
    <property type="match status" value="1"/>
</dbReference>
<dbReference type="PANTHER" id="PTHR45453:SF1">
    <property type="entry name" value="PHOSPHATE REGULON SENSOR PROTEIN PHOR"/>
    <property type="match status" value="1"/>
</dbReference>
<dbReference type="SMART" id="SM00388">
    <property type="entry name" value="HisKA"/>
    <property type="match status" value="1"/>
</dbReference>
<keyword evidence="7" id="KW-0547">Nucleotide-binding</keyword>
<dbReference type="Pfam" id="PF00512">
    <property type="entry name" value="HisKA"/>
    <property type="match status" value="1"/>
</dbReference>
<keyword evidence="5" id="KW-0808">Transferase</keyword>
<dbReference type="GO" id="GO:0000155">
    <property type="term" value="F:phosphorelay sensor kinase activity"/>
    <property type="evidence" value="ECO:0007669"/>
    <property type="project" value="InterPro"/>
</dbReference>
<evidence type="ECO:0000256" key="6">
    <source>
        <dbReference type="ARBA" id="ARBA00022692"/>
    </source>
</evidence>
<keyword evidence="9" id="KW-0067">ATP-binding</keyword>
<feature type="domain" description="Histidine kinase" evidence="14">
    <location>
        <begin position="125"/>
        <end position="342"/>
    </location>
</feature>
<feature type="transmembrane region" description="Helical" evidence="13">
    <location>
        <begin position="12"/>
        <end position="28"/>
    </location>
</feature>
<keyword evidence="12 13" id="KW-0472">Membrane</keyword>
<evidence type="ECO:0000256" key="1">
    <source>
        <dbReference type="ARBA" id="ARBA00000085"/>
    </source>
</evidence>
<keyword evidence="6 13" id="KW-0812">Transmembrane</keyword>
<dbReference type="Gene3D" id="3.30.565.10">
    <property type="entry name" value="Histidine kinase-like ATPase, C-terminal domain"/>
    <property type="match status" value="1"/>
</dbReference>
<dbReference type="InterPro" id="IPR004358">
    <property type="entry name" value="Sig_transdc_His_kin-like_C"/>
</dbReference>
<evidence type="ECO:0000256" key="12">
    <source>
        <dbReference type="ARBA" id="ARBA00023136"/>
    </source>
</evidence>
<evidence type="ECO:0000256" key="13">
    <source>
        <dbReference type="SAM" id="Phobius"/>
    </source>
</evidence>
<evidence type="ECO:0000256" key="11">
    <source>
        <dbReference type="ARBA" id="ARBA00023012"/>
    </source>
</evidence>
<dbReference type="PANTHER" id="PTHR45453">
    <property type="entry name" value="PHOSPHATE REGULON SENSOR PROTEIN PHOR"/>
    <property type="match status" value="1"/>
</dbReference>
<dbReference type="InterPro" id="IPR036097">
    <property type="entry name" value="HisK_dim/P_sf"/>
</dbReference>
<dbReference type="InterPro" id="IPR003594">
    <property type="entry name" value="HATPase_dom"/>
</dbReference>
<reference evidence="15 16" key="1">
    <citation type="submission" date="2017-05" db="EMBL/GenBank/DDBJ databases">
        <authorList>
            <person name="Varghese N."/>
            <person name="Submissions S."/>
        </authorList>
    </citation>
    <scope>NUCLEOTIDE SEQUENCE [LARGE SCALE GENOMIC DNA]</scope>
    <source>
        <strain evidence="15 16">DSM 45474</strain>
    </source>
</reference>
<dbReference type="GO" id="GO:0004721">
    <property type="term" value="F:phosphoprotein phosphatase activity"/>
    <property type="evidence" value="ECO:0007669"/>
    <property type="project" value="TreeGrafter"/>
</dbReference>
<dbReference type="GO" id="GO:0016036">
    <property type="term" value="P:cellular response to phosphate starvation"/>
    <property type="evidence" value="ECO:0007669"/>
    <property type="project" value="TreeGrafter"/>
</dbReference>
<name>A0A521D1T6_9BACL</name>
<keyword evidence="4" id="KW-0597">Phosphoprotein</keyword>
<evidence type="ECO:0000256" key="4">
    <source>
        <dbReference type="ARBA" id="ARBA00022553"/>
    </source>
</evidence>
<dbReference type="Pfam" id="PF02518">
    <property type="entry name" value="HATPase_c"/>
    <property type="match status" value="1"/>
</dbReference>
<protein>
    <recommendedName>
        <fullName evidence="3">histidine kinase</fullName>
        <ecNumber evidence="3">2.7.13.3</ecNumber>
    </recommendedName>
</protein>
<dbReference type="InterPro" id="IPR036890">
    <property type="entry name" value="HATPase_C_sf"/>
</dbReference>
<dbReference type="Proteomes" id="UP000315636">
    <property type="component" value="Unassembled WGS sequence"/>
</dbReference>
<evidence type="ECO:0000313" key="16">
    <source>
        <dbReference type="Proteomes" id="UP000315636"/>
    </source>
</evidence>
<dbReference type="Gene3D" id="1.10.287.130">
    <property type="match status" value="1"/>
</dbReference>
<evidence type="ECO:0000259" key="14">
    <source>
        <dbReference type="PROSITE" id="PS50109"/>
    </source>
</evidence>
<keyword evidence="16" id="KW-1185">Reference proteome</keyword>
<dbReference type="PROSITE" id="PS50109">
    <property type="entry name" value="HIS_KIN"/>
    <property type="match status" value="1"/>
</dbReference>
<evidence type="ECO:0000256" key="2">
    <source>
        <dbReference type="ARBA" id="ARBA00004370"/>
    </source>
</evidence>
<dbReference type="InterPro" id="IPR005467">
    <property type="entry name" value="His_kinase_dom"/>
</dbReference>
<evidence type="ECO:0000256" key="10">
    <source>
        <dbReference type="ARBA" id="ARBA00022989"/>
    </source>
</evidence>
<comment type="subcellular location">
    <subcellularLocation>
        <location evidence="2">Membrane</location>
    </subcellularLocation>
</comment>
<dbReference type="SUPFAM" id="SSF55874">
    <property type="entry name" value="ATPase domain of HSP90 chaperone/DNA topoisomerase II/histidine kinase"/>
    <property type="match status" value="1"/>
</dbReference>
<evidence type="ECO:0000256" key="7">
    <source>
        <dbReference type="ARBA" id="ARBA00022741"/>
    </source>
</evidence>
<feature type="transmembrane region" description="Helical" evidence="13">
    <location>
        <begin position="40"/>
        <end position="58"/>
    </location>
</feature>
<evidence type="ECO:0000256" key="5">
    <source>
        <dbReference type="ARBA" id="ARBA00022679"/>
    </source>
</evidence>
<keyword evidence="8 15" id="KW-0418">Kinase</keyword>
<evidence type="ECO:0000256" key="8">
    <source>
        <dbReference type="ARBA" id="ARBA00022777"/>
    </source>
</evidence>
<accession>A0A521D1T6</accession>
<dbReference type="InterPro" id="IPR050351">
    <property type="entry name" value="BphY/WalK/GraS-like"/>
</dbReference>
<keyword evidence="11" id="KW-0902">Two-component regulatory system</keyword>
<evidence type="ECO:0000256" key="9">
    <source>
        <dbReference type="ARBA" id="ARBA00022840"/>
    </source>
</evidence>
<dbReference type="CDD" id="cd00082">
    <property type="entry name" value="HisKA"/>
    <property type="match status" value="1"/>
</dbReference>
<dbReference type="AlphaFoldDB" id="A0A521D1T6"/>
<dbReference type="PRINTS" id="PR00344">
    <property type="entry name" value="BCTRLSENSOR"/>
</dbReference>
<evidence type="ECO:0000313" key="15">
    <source>
        <dbReference type="EMBL" id="SMO65665.1"/>
    </source>
</evidence>
<dbReference type="EMBL" id="FXTI01000005">
    <property type="protein sequence ID" value="SMO65665.1"/>
    <property type="molecule type" value="Genomic_DNA"/>
</dbReference>
<dbReference type="EC" id="2.7.13.3" evidence="3"/>
<keyword evidence="10 13" id="KW-1133">Transmembrane helix</keyword>
<sequence length="342" mass="39305">MLVIKMKNDKMMVLIVLQIIVLTGLLIIDLNQQMEDVLKWPLVIALWMIAITFLLMRLRHLTQRKQINTALKRAINGNLKTRLLANQDQGFNESIFLINGLIEQMEKVQIESIKSQEERKRILSSISHDIRTPLTSIIGYIDALKDDIASSEEEKREYLEIISRKSIGLKHFLDELFNMAKIDANEISLKEERIDFAEITRESIIEFLPDLKKEGMELDVQIPEKHCFIMADRLSLMRVISNLIKNAVQYGNEGKVLGIELTETAQEYQLLIWDRGPGIRNADLGNVFERMYRGDQSRNHLHGGSGLGLAIAKALVEKNHGRIWVESTPWEKTTFGFSIPKQ</sequence>
<dbReference type="SUPFAM" id="SSF47384">
    <property type="entry name" value="Homodimeric domain of signal transducing histidine kinase"/>
    <property type="match status" value="1"/>
</dbReference>
<gene>
    <name evidence="15" type="ORF">SAMN06264849_10571</name>
</gene>